<reference evidence="3" key="1">
    <citation type="journal article" date="2005" name="Nature">
        <title>The map-based sequence of the rice genome.</title>
        <authorList>
            <consortium name="International rice genome sequencing project (IRGSP)"/>
            <person name="Matsumoto T."/>
            <person name="Wu J."/>
            <person name="Kanamori H."/>
            <person name="Katayose Y."/>
            <person name="Fujisawa M."/>
            <person name="Namiki N."/>
            <person name="Mizuno H."/>
            <person name="Yamamoto K."/>
            <person name="Antonio B.A."/>
            <person name="Baba T."/>
            <person name="Sakata K."/>
            <person name="Nagamura Y."/>
            <person name="Aoki H."/>
            <person name="Arikawa K."/>
            <person name="Arita K."/>
            <person name="Bito T."/>
            <person name="Chiden Y."/>
            <person name="Fujitsuka N."/>
            <person name="Fukunaka R."/>
            <person name="Hamada M."/>
            <person name="Harada C."/>
            <person name="Hayashi A."/>
            <person name="Hijishita S."/>
            <person name="Honda M."/>
            <person name="Hosokawa S."/>
            <person name="Ichikawa Y."/>
            <person name="Idonuma A."/>
            <person name="Iijima M."/>
            <person name="Ikeda M."/>
            <person name="Ikeno M."/>
            <person name="Ito K."/>
            <person name="Ito S."/>
            <person name="Ito T."/>
            <person name="Ito Y."/>
            <person name="Ito Y."/>
            <person name="Iwabuchi A."/>
            <person name="Kamiya K."/>
            <person name="Karasawa W."/>
            <person name="Kurita K."/>
            <person name="Katagiri S."/>
            <person name="Kikuta A."/>
            <person name="Kobayashi H."/>
            <person name="Kobayashi N."/>
            <person name="Machita K."/>
            <person name="Maehara T."/>
            <person name="Masukawa M."/>
            <person name="Mizubayashi T."/>
            <person name="Mukai Y."/>
            <person name="Nagasaki H."/>
            <person name="Nagata Y."/>
            <person name="Naito S."/>
            <person name="Nakashima M."/>
            <person name="Nakama Y."/>
            <person name="Nakamichi Y."/>
            <person name="Nakamura M."/>
            <person name="Meguro A."/>
            <person name="Negishi M."/>
            <person name="Ohta I."/>
            <person name="Ohta T."/>
            <person name="Okamoto M."/>
            <person name="Ono N."/>
            <person name="Saji S."/>
            <person name="Sakaguchi M."/>
            <person name="Sakai K."/>
            <person name="Shibata M."/>
            <person name="Shimokawa T."/>
            <person name="Song J."/>
            <person name="Takazaki Y."/>
            <person name="Terasawa K."/>
            <person name="Tsugane M."/>
            <person name="Tsuji K."/>
            <person name="Ueda S."/>
            <person name="Waki K."/>
            <person name="Yamagata H."/>
            <person name="Yamamoto M."/>
            <person name="Yamamoto S."/>
            <person name="Yamane H."/>
            <person name="Yoshiki S."/>
            <person name="Yoshihara R."/>
            <person name="Yukawa K."/>
            <person name="Zhong H."/>
            <person name="Yano M."/>
            <person name="Yuan Q."/>
            <person name="Ouyang S."/>
            <person name="Liu J."/>
            <person name="Jones K.M."/>
            <person name="Gansberger K."/>
            <person name="Moffat K."/>
            <person name="Hill J."/>
            <person name="Bera J."/>
            <person name="Fadrosh D."/>
            <person name="Jin S."/>
            <person name="Johri S."/>
            <person name="Kim M."/>
            <person name="Overton L."/>
            <person name="Reardon M."/>
            <person name="Tsitrin T."/>
            <person name="Vuong H."/>
            <person name="Weaver B."/>
            <person name="Ciecko A."/>
            <person name="Tallon L."/>
            <person name="Jackson J."/>
            <person name="Pai G."/>
            <person name="Aken S.V."/>
            <person name="Utterback T."/>
            <person name="Reidmuller S."/>
            <person name="Feldblyum T."/>
            <person name="Hsiao J."/>
            <person name="Zismann V."/>
            <person name="Iobst S."/>
            <person name="de Vazeille A.R."/>
            <person name="Buell C.R."/>
            <person name="Ying K."/>
            <person name="Li Y."/>
            <person name="Lu T."/>
            <person name="Huang Y."/>
            <person name="Zhao Q."/>
            <person name="Feng Q."/>
            <person name="Zhang L."/>
            <person name="Zhu J."/>
            <person name="Weng Q."/>
            <person name="Mu J."/>
            <person name="Lu Y."/>
            <person name="Fan D."/>
            <person name="Liu Y."/>
            <person name="Guan J."/>
            <person name="Zhang Y."/>
            <person name="Yu S."/>
            <person name="Liu X."/>
            <person name="Zhang Y."/>
            <person name="Hong G."/>
            <person name="Han B."/>
            <person name="Choisne N."/>
            <person name="Demange N."/>
            <person name="Orjeda G."/>
            <person name="Samain S."/>
            <person name="Cattolico L."/>
            <person name="Pelletier E."/>
            <person name="Couloux A."/>
            <person name="Segurens B."/>
            <person name="Wincker P."/>
            <person name="D'Hont A."/>
            <person name="Scarpelli C."/>
            <person name="Weissenbach J."/>
            <person name="Salanoubat M."/>
            <person name="Quetier F."/>
            <person name="Yu Y."/>
            <person name="Kim H.R."/>
            <person name="Rambo T."/>
            <person name="Currie J."/>
            <person name="Collura K."/>
            <person name="Luo M."/>
            <person name="Yang T."/>
            <person name="Ammiraju J.S.S."/>
            <person name="Engler F."/>
            <person name="Soderlund C."/>
            <person name="Wing R.A."/>
            <person name="Palmer L.E."/>
            <person name="de la Bastide M."/>
            <person name="Spiegel L."/>
            <person name="Nascimento L."/>
            <person name="Zutavern T."/>
            <person name="O'Shaughnessy A."/>
            <person name="Dike S."/>
            <person name="Dedhia N."/>
            <person name="Preston R."/>
            <person name="Balija V."/>
            <person name="McCombie W.R."/>
            <person name="Chow T."/>
            <person name="Chen H."/>
            <person name="Chung M."/>
            <person name="Chen C."/>
            <person name="Shaw J."/>
            <person name="Wu H."/>
            <person name="Hsiao K."/>
            <person name="Chao Y."/>
            <person name="Chu M."/>
            <person name="Cheng C."/>
            <person name="Hour A."/>
            <person name="Lee P."/>
            <person name="Lin S."/>
            <person name="Lin Y."/>
            <person name="Liou J."/>
            <person name="Liu S."/>
            <person name="Hsing Y."/>
            <person name="Raghuvanshi S."/>
            <person name="Mohanty A."/>
            <person name="Bharti A.K."/>
            <person name="Gaur A."/>
            <person name="Gupta V."/>
            <person name="Kumar D."/>
            <person name="Ravi V."/>
            <person name="Vij S."/>
            <person name="Kapur A."/>
            <person name="Khurana P."/>
            <person name="Khurana P."/>
            <person name="Khurana J.P."/>
            <person name="Tyagi A.K."/>
            <person name="Gaikwad K."/>
            <person name="Singh A."/>
            <person name="Dalal V."/>
            <person name="Srivastava S."/>
            <person name="Dixit A."/>
            <person name="Pal A.K."/>
            <person name="Ghazi I.A."/>
            <person name="Yadav M."/>
            <person name="Pandit A."/>
            <person name="Bhargava A."/>
            <person name="Sureshbabu K."/>
            <person name="Batra K."/>
            <person name="Sharma T.R."/>
            <person name="Mohapatra T."/>
            <person name="Singh N.K."/>
            <person name="Messing J."/>
            <person name="Nelson A.B."/>
            <person name="Fuks G."/>
            <person name="Kavchok S."/>
            <person name="Keizer G."/>
            <person name="Linton E."/>
            <person name="Llaca V."/>
            <person name="Song R."/>
            <person name="Tanyolac B."/>
            <person name="Young S."/>
            <person name="Ho-Il K."/>
            <person name="Hahn J.H."/>
            <person name="Sangsakoo G."/>
            <person name="Vanavichit A."/>
            <person name="de Mattos Luiz.A.T."/>
            <person name="Zimmer P.D."/>
            <person name="Malone G."/>
            <person name="Dellagostin O."/>
            <person name="de Oliveira A.C."/>
            <person name="Bevan M."/>
            <person name="Bancroft I."/>
            <person name="Minx P."/>
            <person name="Cordum H."/>
            <person name="Wilson R."/>
            <person name="Cheng Z."/>
            <person name="Jin W."/>
            <person name="Jiang J."/>
            <person name="Leong S.A."/>
            <person name="Iwama H."/>
            <person name="Gojobori T."/>
            <person name="Itoh T."/>
            <person name="Niimura Y."/>
            <person name="Fujii Y."/>
            <person name="Habara T."/>
            <person name="Sakai H."/>
            <person name="Sato Y."/>
            <person name="Wilson G."/>
            <person name="Kumar K."/>
            <person name="McCouch S."/>
            <person name="Juretic N."/>
            <person name="Hoen D."/>
            <person name="Wright S."/>
            <person name="Bruskiewich R."/>
            <person name="Bureau T."/>
            <person name="Miyao A."/>
            <person name="Hirochika H."/>
            <person name="Nishikawa T."/>
            <person name="Kadowaki K."/>
            <person name="Sugiura M."/>
            <person name="Burr B."/>
            <person name="Sasaki T."/>
        </authorList>
    </citation>
    <scope>NUCLEOTIDE SEQUENCE [LARGE SCALE GENOMIC DNA]</scope>
    <source>
        <strain evidence="3">cv. Nipponbare</strain>
    </source>
</reference>
<evidence type="ECO:0000256" key="1">
    <source>
        <dbReference type="SAM" id="MobiDB-lite"/>
    </source>
</evidence>
<dbReference type="AlphaFoldDB" id="A0A0P0VK72"/>
<name>A0A0P0VK72_ORYSJ</name>
<reference evidence="2 3" key="2">
    <citation type="journal article" date="2013" name="Plant Cell Physiol.">
        <title>Rice Annotation Project Database (RAP-DB): an integrative and interactive database for rice genomics.</title>
        <authorList>
            <person name="Sakai H."/>
            <person name="Lee S.S."/>
            <person name="Tanaka T."/>
            <person name="Numa H."/>
            <person name="Kim J."/>
            <person name="Kawahara Y."/>
            <person name="Wakimoto H."/>
            <person name="Yang C.C."/>
            <person name="Iwamoto M."/>
            <person name="Abe T."/>
            <person name="Yamada Y."/>
            <person name="Muto A."/>
            <person name="Inokuchi H."/>
            <person name="Ikemura T."/>
            <person name="Matsumoto T."/>
            <person name="Sasaki T."/>
            <person name="Itoh T."/>
        </authorList>
    </citation>
    <scope>NUCLEOTIDE SEQUENCE [LARGE SCALE GENOMIC DNA]</scope>
    <source>
        <strain evidence="3">cv. Nipponbare</strain>
    </source>
</reference>
<proteinExistence type="predicted"/>
<evidence type="ECO:0000313" key="2">
    <source>
        <dbReference type="EMBL" id="BAS79112.1"/>
    </source>
</evidence>
<protein>
    <submittedName>
        <fullName evidence="2">Os02g0542450 protein</fullName>
    </submittedName>
</protein>
<organism evidence="2 3">
    <name type="scientific">Oryza sativa subsp. japonica</name>
    <name type="common">Rice</name>
    <dbReference type="NCBI Taxonomy" id="39947"/>
    <lineage>
        <taxon>Eukaryota</taxon>
        <taxon>Viridiplantae</taxon>
        <taxon>Streptophyta</taxon>
        <taxon>Embryophyta</taxon>
        <taxon>Tracheophyta</taxon>
        <taxon>Spermatophyta</taxon>
        <taxon>Magnoliopsida</taxon>
        <taxon>Liliopsida</taxon>
        <taxon>Poales</taxon>
        <taxon>Poaceae</taxon>
        <taxon>BOP clade</taxon>
        <taxon>Oryzoideae</taxon>
        <taxon>Oryzeae</taxon>
        <taxon>Oryzinae</taxon>
        <taxon>Oryza</taxon>
        <taxon>Oryza sativa</taxon>
    </lineage>
</organism>
<dbReference type="PaxDb" id="39947-A0A0P0VK72"/>
<feature type="region of interest" description="Disordered" evidence="1">
    <location>
        <begin position="84"/>
        <end position="105"/>
    </location>
</feature>
<gene>
    <name evidence="2" type="ordered locus">Os02g0542450</name>
    <name evidence="2" type="ORF">OSNPB_020542450</name>
</gene>
<sequence length="105" mass="12266">MILWSKGITKTILSDRRPAGMLVQAHDWEEDFNNWKPLGHHIARKRSHGAPHTNASLVWQNKNTEERHQFFFVAVVFSYAKAQGEHMNPDAQQKQGSSWRTNWNK</sequence>
<dbReference type="InParanoid" id="A0A0P0VK72"/>
<accession>A0A0P0VK72</accession>
<evidence type="ECO:0000313" key="3">
    <source>
        <dbReference type="Proteomes" id="UP000059680"/>
    </source>
</evidence>
<dbReference type="Gramene" id="Os02t0542450-00">
    <property type="protein sequence ID" value="Os02t0542450-00"/>
    <property type="gene ID" value="Os02g0542450"/>
</dbReference>
<reference evidence="2 3" key="3">
    <citation type="journal article" date="2013" name="Rice">
        <title>Improvement of the Oryza sativa Nipponbare reference genome using next generation sequence and optical map data.</title>
        <authorList>
            <person name="Kawahara Y."/>
            <person name="de la Bastide M."/>
            <person name="Hamilton J.P."/>
            <person name="Kanamori H."/>
            <person name="McCombie W.R."/>
            <person name="Ouyang S."/>
            <person name="Schwartz D.C."/>
            <person name="Tanaka T."/>
            <person name="Wu J."/>
            <person name="Zhou S."/>
            <person name="Childs K.L."/>
            <person name="Davidson R.M."/>
            <person name="Lin H."/>
            <person name="Quesada-Ocampo L."/>
            <person name="Vaillancourt B."/>
            <person name="Sakai H."/>
            <person name="Lee S.S."/>
            <person name="Kim J."/>
            <person name="Numa H."/>
            <person name="Itoh T."/>
            <person name="Buell C.R."/>
            <person name="Matsumoto T."/>
        </authorList>
    </citation>
    <scope>NUCLEOTIDE SEQUENCE [LARGE SCALE GENOMIC DNA]</scope>
    <source>
        <strain evidence="3">cv. Nipponbare</strain>
    </source>
</reference>
<dbReference type="EMBL" id="AP014958">
    <property type="protein sequence ID" value="BAS79112.1"/>
    <property type="molecule type" value="Genomic_DNA"/>
</dbReference>
<dbReference type="Proteomes" id="UP000059680">
    <property type="component" value="Chromosome 2"/>
</dbReference>
<keyword evidence="3" id="KW-1185">Reference proteome</keyword>
<feature type="compositionally biased region" description="Polar residues" evidence="1">
    <location>
        <begin position="90"/>
        <end position="105"/>
    </location>
</feature>